<dbReference type="GO" id="GO:0005634">
    <property type="term" value="C:nucleus"/>
    <property type="evidence" value="ECO:0007669"/>
    <property type="project" value="TreeGrafter"/>
</dbReference>
<dbReference type="InterPro" id="IPR037393">
    <property type="entry name" value="Bud22/SRFB1"/>
</dbReference>
<feature type="region of interest" description="Disordered" evidence="2">
    <location>
        <begin position="163"/>
        <end position="451"/>
    </location>
</feature>
<dbReference type="AlphaFoldDB" id="A0A0C3FYQ5"/>
<feature type="compositionally biased region" description="Basic and acidic residues" evidence="2">
    <location>
        <begin position="369"/>
        <end position="379"/>
    </location>
</feature>
<keyword evidence="5" id="KW-1185">Reference proteome</keyword>
<evidence type="ECO:0000313" key="5">
    <source>
        <dbReference type="Proteomes" id="UP000054166"/>
    </source>
</evidence>
<evidence type="ECO:0000256" key="1">
    <source>
        <dbReference type="ARBA" id="ARBA00023054"/>
    </source>
</evidence>
<evidence type="ECO:0000256" key="2">
    <source>
        <dbReference type="SAM" id="MobiDB-lite"/>
    </source>
</evidence>
<keyword evidence="1" id="KW-0175">Coiled coil</keyword>
<feature type="compositionally biased region" description="Basic and acidic residues" evidence="2">
    <location>
        <begin position="260"/>
        <end position="271"/>
    </location>
</feature>
<dbReference type="EMBL" id="KN832975">
    <property type="protein sequence ID" value="KIM89335.1"/>
    <property type="molecule type" value="Genomic_DNA"/>
</dbReference>
<feature type="domain" description="Bud22" evidence="3">
    <location>
        <begin position="29"/>
        <end position="451"/>
    </location>
</feature>
<dbReference type="GO" id="GO:0030686">
    <property type="term" value="C:90S preribosome"/>
    <property type="evidence" value="ECO:0007669"/>
    <property type="project" value="TreeGrafter"/>
</dbReference>
<dbReference type="PANTHER" id="PTHR23325">
    <property type="entry name" value="SERUM RESPONSE FACTOR-BINDING"/>
    <property type="match status" value="1"/>
</dbReference>
<accession>A0A0C3FYQ5</accession>
<feature type="compositionally biased region" description="Basic and acidic residues" evidence="2">
    <location>
        <begin position="417"/>
        <end position="430"/>
    </location>
</feature>
<reference evidence="4 5" key="1">
    <citation type="submission" date="2014-04" db="EMBL/GenBank/DDBJ databases">
        <authorList>
            <consortium name="DOE Joint Genome Institute"/>
            <person name="Kuo A."/>
            <person name="Tarkka M."/>
            <person name="Buscot F."/>
            <person name="Kohler A."/>
            <person name="Nagy L.G."/>
            <person name="Floudas D."/>
            <person name="Copeland A."/>
            <person name="Barry K.W."/>
            <person name="Cichocki N."/>
            <person name="Veneault-Fourrey C."/>
            <person name="LaButti K."/>
            <person name="Lindquist E.A."/>
            <person name="Lipzen A."/>
            <person name="Lundell T."/>
            <person name="Morin E."/>
            <person name="Murat C."/>
            <person name="Sun H."/>
            <person name="Tunlid A."/>
            <person name="Henrissat B."/>
            <person name="Grigoriev I.V."/>
            <person name="Hibbett D.S."/>
            <person name="Martin F."/>
            <person name="Nordberg H.P."/>
            <person name="Cantor M.N."/>
            <person name="Hua S.X."/>
        </authorList>
    </citation>
    <scope>NUCLEOTIDE SEQUENCE [LARGE SCALE GENOMIC DNA]</scope>
    <source>
        <strain evidence="4 5">F 1598</strain>
    </source>
</reference>
<feature type="compositionally biased region" description="Basic and acidic residues" evidence="2">
    <location>
        <begin position="163"/>
        <end position="191"/>
    </location>
</feature>
<dbReference type="Pfam" id="PF09073">
    <property type="entry name" value="BUD22"/>
    <property type="match status" value="1"/>
</dbReference>
<feature type="compositionally biased region" description="Acidic residues" evidence="2">
    <location>
        <begin position="192"/>
        <end position="206"/>
    </location>
</feature>
<dbReference type="FunCoup" id="A0A0C3FYQ5">
    <property type="interactions" value="92"/>
</dbReference>
<feature type="compositionally biased region" description="Acidic residues" evidence="2">
    <location>
        <begin position="248"/>
        <end position="259"/>
    </location>
</feature>
<dbReference type="InterPro" id="IPR015158">
    <property type="entry name" value="Bud22_dom"/>
</dbReference>
<dbReference type="InParanoid" id="A0A0C3FYQ5"/>
<dbReference type="HOGENOM" id="CLU_029647_1_0_1"/>
<sequence>MADVLQRGIKRKRQEPKEVDIAAKIVGKLHHDLKEIRKAAKKTKAFETQKLVKKLKGLRIKSNDVKNISDCEAQLDMLKRTDHEPIAHTALTTKLKKDRLLSENSAVQAAISAQLSTNLLVPAVAGTPLSKVQSRLLSSKILATEVAAVIEDLKLILQPKSNDTTHEVEVHGDNRDAEKLLERPKKAKTEASDSDDPDEDADELEESDKAGWESGVIDADEEVMDGWESGSVRSGVGHEDSSSTDNSGTEEEEDSDEENEKPPPRPTRKESAFPQAKSKASAAESTFLPSLSVGFIRGDSDSEWSDSEAKTADIRKNRRGQRARRAIWEKKYGKNANHTKKQREEMEASGRGRKQHPEAAGYRNVLRKGSSDPGRRGKLESPPQHHQQVDAGWGQRNNSDPSSSSTKPVPRPMAQQLREERPLHPSWEAKKKQKEKQSAGILPPQGKKIKF</sequence>
<dbReference type="OrthoDB" id="3364872at2759"/>
<gene>
    <name evidence="4" type="ORF">PILCRDRAFT_813271</name>
</gene>
<dbReference type="PANTHER" id="PTHR23325:SF1">
    <property type="entry name" value="SERUM RESPONSE FACTOR-BINDING PROTEIN 1"/>
    <property type="match status" value="1"/>
</dbReference>
<dbReference type="GO" id="GO:0030490">
    <property type="term" value="P:maturation of SSU-rRNA"/>
    <property type="evidence" value="ECO:0007669"/>
    <property type="project" value="TreeGrafter"/>
</dbReference>
<name>A0A0C3FYQ5_PILCF</name>
<protein>
    <recommendedName>
        <fullName evidence="3">Bud22 domain-containing protein</fullName>
    </recommendedName>
</protein>
<dbReference type="STRING" id="765440.A0A0C3FYQ5"/>
<feature type="compositionally biased region" description="Basic residues" evidence="2">
    <location>
        <begin position="316"/>
        <end position="325"/>
    </location>
</feature>
<reference evidence="5" key="2">
    <citation type="submission" date="2015-01" db="EMBL/GenBank/DDBJ databases">
        <title>Evolutionary Origins and Diversification of the Mycorrhizal Mutualists.</title>
        <authorList>
            <consortium name="DOE Joint Genome Institute"/>
            <consortium name="Mycorrhizal Genomics Consortium"/>
            <person name="Kohler A."/>
            <person name="Kuo A."/>
            <person name="Nagy L.G."/>
            <person name="Floudas D."/>
            <person name="Copeland A."/>
            <person name="Barry K.W."/>
            <person name="Cichocki N."/>
            <person name="Veneault-Fourrey C."/>
            <person name="LaButti K."/>
            <person name="Lindquist E.A."/>
            <person name="Lipzen A."/>
            <person name="Lundell T."/>
            <person name="Morin E."/>
            <person name="Murat C."/>
            <person name="Riley R."/>
            <person name="Ohm R."/>
            <person name="Sun H."/>
            <person name="Tunlid A."/>
            <person name="Henrissat B."/>
            <person name="Grigoriev I.V."/>
            <person name="Hibbett D.S."/>
            <person name="Martin F."/>
        </authorList>
    </citation>
    <scope>NUCLEOTIDE SEQUENCE [LARGE SCALE GENOMIC DNA]</scope>
    <source>
        <strain evidence="5">F 1598</strain>
    </source>
</reference>
<evidence type="ECO:0000313" key="4">
    <source>
        <dbReference type="EMBL" id="KIM89335.1"/>
    </source>
</evidence>
<feature type="compositionally biased region" description="Polar residues" evidence="2">
    <location>
        <begin position="395"/>
        <end position="407"/>
    </location>
</feature>
<proteinExistence type="predicted"/>
<organism evidence="4 5">
    <name type="scientific">Piloderma croceum (strain F 1598)</name>
    <dbReference type="NCBI Taxonomy" id="765440"/>
    <lineage>
        <taxon>Eukaryota</taxon>
        <taxon>Fungi</taxon>
        <taxon>Dikarya</taxon>
        <taxon>Basidiomycota</taxon>
        <taxon>Agaricomycotina</taxon>
        <taxon>Agaricomycetes</taxon>
        <taxon>Agaricomycetidae</taxon>
        <taxon>Atheliales</taxon>
        <taxon>Atheliaceae</taxon>
        <taxon>Piloderma</taxon>
    </lineage>
</organism>
<dbReference type="Proteomes" id="UP000054166">
    <property type="component" value="Unassembled WGS sequence"/>
</dbReference>
<evidence type="ECO:0000259" key="3">
    <source>
        <dbReference type="Pfam" id="PF09073"/>
    </source>
</evidence>